<sequence>MDLTDDEHLNPLQKGIGLSKKSSLPLNNSYSYESSTSVTYPGFDSYSEGHSNKLAIMKWLQSAVRDRDLEETTWRTYTSITFFILFSLFSGVFYFFSLFTLPLIMFAPYKFGIFLTSGTLCLLIAVTFLKSFDGLLEHMMSSKRIPFTIALFSSLITTVIFTLIKPLYILGLLSSIIEVIVLFSFLGSFIPGGGNALKSMYSVAWNSFNGIVFRGRDQDVLPF</sequence>
<keyword evidence="10" id="KW-1185">Reference proteome</keyword>
<dbReference type="VEuPathDB" id="PiroplasmaDB:BmR1_04g05290"/>
<reference evidence="9 10" key="2">
    <citation type="journal article" date="2013" name="PLoS ONE">
        <title>Whole genome mapping and re-organization of the nuclear and mitochondrial genomes of Babesia microti isolates.</title>
        <authorList>
            <person name="Cornillot E."/>
            <person name="Dassouli A."/>
            <person name="Garg A."/>
            <person name="Pachikara N."/>
            <person name="Randazzo S."/>
            <person name="Depoix D."/>
            <person name="Carcy B."/>
            <person name="Delbecq S."/>
            <person name="Frutos R."/>
            <person name="Silva J.C."/>
            <person name="Sutton R."/>
            <person name="Krause P.J."/>
            <person name="Mamoun C.B."/>
        </authorList>
    </citation>
    <scope>NUCLEOTIDE SEQUENCE [LARGE SCALE GENOMIC DNA]</scope>
    <source>
        <strain evidence="9 10">RI</strain>
    </source>
</reference>
<dbReference type="Proteomes" id="UP000002899">
    <property type="component" value="Chromosome IV"/>
</dbReference>
<accession>I7IS25</accession>
<comment type="subcellular location">
    <subcellularLocation>
        <location evidence="1 8">Membrane</location>
        <topology evidence="1 8">Multi-pass membrane protein</topology>
    </subcellularLocation>
</comment>
<name>I7IS25_BABMR</name>
<keyword evidence="3 8" id="KW-0812">Transmembrane</keyword>
<dbReference type="GO" id="GO:0016020">
    <property type="term" value="C:membrane"/>
    <property type="evidence" value="ECO:0007669"/>
    <property type="project" value="UniProtKB-SubCell"/>
</dbReference>
<feature type="transmembrane region" description="Helical" evidence="8">
    <location>
        <begin position="82"/>
        <end position="105"/>
    </location>
</feature>
<evidence type="ECO:0000256" key="7">
    <source>
        <dbReference type="ARBA" id="ARBA00025800"/>
    </source>
</evidence>
<dbReference type="GO" id="GO:0005737">
    <property type="term" value="C:cytoplasm"/>
    <property type="evidence" value="ECO:0007669"/>
    <property type="project" value="UniProtKB-ARBA"/>
</dbReference>
<dbReference type="PANTHER" id="PTHR23137">
    <property type="entry name" value="VESICLE TRANSPORT PROTEIN-RELATED"/>
    <property type="match status" value="1"/>
</dbReference>
<comment type="similarity">
    <text evidence="7 8">Belongs to the SFT2 family.</text>
</comment>
<evidence type="ECO:0000256" key="4">
    <source>
        <dbReference type="ARBA" id="ARBA00022927"/>
    </source>
</evidence>
<dbReference type="Pfam" id="PF04178">
    <property type="entry name" value="Got1"/>
    <property type="match status" value="1"/>
</dbReference>
<dbReference type="PANTHER" id="PTHR23137:SF36">
    <property type="entry name" value="VESICLE TRANSPORT PROTEIN SFT2C"/>
    <property type="match status" value="1"/>
</dbReference>
<dbReference type="GO" id="GO:0012505">
    <property type="term" value="C:endomembrane system"/>
    <property type="evidence" value="ECO:0007669"/>
    <property type="project" value="UniProtKB-ARBA"/>
</dbReference>
<organism evidence="9 10">
    <name type="scientific">Babesia microti (strain RI)</name>
    <dbReference type="NCBI Taxonomy" id="1133968"/>
    <lineage>
        <taxon>Eukaryota</taxon>
        <taxon>Sar</taxon>
        <taxon>Alveolata</taxon>
        <taxon>Apicomplexa</taxon>
        <taxon>Aconoidasida</taxon>
        <taxon>Piroplasmida</taxon>
        <taxon>Babesiidae</taxon>
        <taxon>Babesia</taxon>
    </lineage>
</organism>
<dbReference type="RefSeq" id="XP_012649664.1">
    <property type="nucleotide sequence ID" value="XM_012794210.1"/>
</dbReference>
<keyword evidence="4 8" id="KW-0653">Protein transport</keyword>
<dbReference type="GeneID" id="24425701"/>
<evidence type="ECO:0000256" key="1">
    <source>
        <dbReference type="ARBA" id="ARBA00004141"/>
    </source>
</evidence>
<evidence type="ECO:0000313" key="9">
    <source>
        <dbReference type="EMBL" id="CCF75256.1"/>
    </source>
</evidence>
<evidence type="ECO:0000256" key="3">
    <source>
        <dbReference type="ARBA" id="ARBA00022692"/>
    </source>
</evidence>
<protein>
    <recommendedName>
        <fullName evidence="8">Vesicle transport protein</fullName>
    </recommendedName>
</protein>
<keyword evidence="2 8" id="KW-0813">Transport</keyword>
<dbReference type="GO" id="GO:0016192">
    <property type="term" value="P:vesicle-mediated transport"/>
    <property type="evidence" value="ECO:0007669"/>
    <property type="project" value="InterPro"/>
</dbReference>
<evidence type="ECO:0000256" key="5">
    <source>
        <dbReference type="ARBA" id="ARBA00022989"/>
    </source>
</evidence>
<proteinExistence type="inferred from homology"/>
<reference evidence="9 10" key="1">
    <citation type="journal article" date="2012" name="Nucleic Acids Res.">
        <title>Sequencing of the smallest Apicomplexan genome from the human pathogen Babesia microti.</title>
        <authorList>
            <person name="Cornillot E."/>
            <person name="Hadj-Kaddour K."/>
            <person name="Dassouli A."/>
            <person name="Noel B."/>
            <person name="Ranwez V."/>
            <person name="Vacherie B."/>
            <person name="Augagneur Y."/>
            <person name="Bres V."/>
            <person name="Duclos A."/>
            <person name="Randazzo S."/>
            <person name="Carcy B."/>
            <person name="Debierre-Grockiego F."/>
            <person name="Delbecq S."/>
            <person name="Moubri-Menage K."/>
            <person name="Shams-Eldin H."/>
            <person name="Usmani-Brown S."/>
            <person name="Bringaud F."/>
            <person name="Wincker P."/>
            <person name="Vivares C.P."/>
            <person name="Schwarz R.T."/>
            <person name="Schetters T.P."/>
            <person name="Krause P.J."/>
            <person name="Gorenflot A."/>
            <person name="Berry V."/>
            <person name="Barbe V."/>
            <person name="Ben Mamoun C."/>
        </authorList>
    </citation>
    <scope>NUCLEOTIDE SEQUENCE [LARGE SCALE GENOMIC DNA]</scope>
    <source>
        <strain evidence="9 10">RI</strain>
    </source>
</reference>
<evidence type="ECO:0000256" key="6">
    <source>
        <dbReference type="ARBA" id="ARBA00023136"/>
    </source>
</evidence>
<reference evidence="9 10" key="3">
    <citation type="journal article" date="2016" name="Sci. Rep.">
        <title>Genome-wide diversity and gene expression profiling of Babesia microti isolates identify polymorphic genes that mediate host-pathogen interactions.</title>
        <authorList>
            <person name="Silva J.C."/>
            <person name="Cornillot E."/>
            <person name="McCracken C."/>
            <person name="Usmani-Brown S."/>
            <person name="Dwivedi A."/>
            <person name="Ifeonu O.O."/>
            <person name="Crabtree J."/>
            <person name="Gotia H.T."/>
            <person name="Virji A.Z."/>
            <person name="Reynes C."/>
            <person name="Colinge J."/>
            <person name="Kumar V."/>
            <person name="Lawres L."/>
            <person name="Pazzi J.E."/>
            <person name="Pablo J.V."/>
            <person name="Hung C."/>
            <person name="Brancato J."/>
            <person name="Kumari P."/>
            <person name="Orvis J."/>
            <person name="Tretina K."/>
            <person name="Chibucos M."/>
            <person name="Ott S."/>
            <person name="Sadzewicz L."/>
            <person name="Sengamalay N."/>
            <person name="Shetty A.C."/>
            <person name="Su Q."/>
            <person name="Tallon L."/>
            <person name="Fraser C.M."/>
            <person name="Frutos R."/>
            <person name="Molina D.M."/>
            <person name="Krause P.J."/>
            <person name="Ben Mamoun C."/>
        </authorList>
    </citation>
    <scope>NUCLEOTIDE SEQUENCE [LARGE SCALE GENOMIC DNA]</scope>
    <source>
        <strain evidence="9 10">RI</strain>
    </source>
</reference>
<dbReference type="AlphaFoldDB" id="I7IS25"/>
<feature type="transmembrane region" description="Helical" evidence="8">
    <location>
        <begin position="111"/>
        <end position="132"/>
    </location>
</feature>
<dbReference type="GO" id="GO:0015031">
    <property type="term" value="P:protein transport"/>
    <property type="evidence" value="ECO:0007669"/>
    <property type="project" value="UniProtKB-KW"/>
</dbReference>
<dbReference type="OrthoDB" id="660759at2759"/>
<feature type="transmembrane region" description="Helical" evidence="8">
    <location>
        <begin position="170"/>
        <end position="190"/>
    </location>
</feature>
<feature type="transmembrane region" description="Helical" evidence="8">
    <location>
        <begin position="144"/>
        <end position="164"/>
    </location>
</feature>
<comment type="function">
    <text evidence="8">May be involved in fusion of retrograde transport vesicles derived from an endocytic compartment with the Golgi complex.</text>
</comment>
<evidence type="ECO:0000313" key="10">
    <source>
        <dbReference type="Proteomes" id="UP000002899"/>
    </source>
</evidence>
<evidence type="ECO:0000256" key="2">
    <source>
        <dbReference type="ARBA" id="ARBA00022448"/>
    </source>
</evidence>
<dbReference type="InterPro" id="IPR011691">
    <property type="entry name" value="Vesicle_transpt_SFT2"/>
</dbReference>
<keyword evidence="5 8" id="KW-1133">Transmembrane helix</keyword>
<dbReference type="KEGG" id="bmic:BmR1_04g05290"/>
<keyword evidence="6 8" id="KW-0472">Membrane</keyword>
<dbReference type="InterPro" id="IPR007305">
    <property type="entry name" value="Vesicle_transpt_Got1/SFT2"/>
</dbReference>
<evidence type="ECO:0000256" key="8">
    <source>
        <dbReference type="RuleBase" id="RU363111"/>
    </source>
</evidence>
<dbReference type="EMBL" id="LN871599">
    <property type="protein sequence ID" value="CCF75256.1"/>
    <property type="molecule type" value="Genomic_DNA"/>
</dbReference>